<evidence type="ECO:0000256" key="2">
    <source>
        <dbReference type="SAM" id="MobiDB-lite"/>
    </source>
</evidence>
<dbReference type="Gene3D" id="4.10.60.10">
    <property type="entry name" value="Zinc finger, CCHC-type"/>
    <property type="match status" value="1"/>
</dbReference>
<dbReference type="InterPro" id="IPR036875">
    <property type="entry name" value="Znf_CCHC_sf"/>
</dbReference>
<dbReference type="Proteomes" id="UP001642540">
    <property type="component" value="Unassembled WGS sequence"/>
</dbReference>
<keyword evidence="1" id="KW-0479">Metal-binding</keyword>
<keyword evidence="5" id="KW-1185">Reference proteome</keyword>
<dbReference type="PANTHER" id="PTHR23077:SF194">
    <property type="entry name" value="ATPASE FAMILY GENE 2 PROTEIN HOMOLOG B"/>
    <property type="match status" value="1"/>
</dbReference>
<dbReference type="PANTHER" id="PTHR23077">
    <property type="entry name" value="AAA-FAMILY ATPASE"/>
    <property type="match status" value="1"/>
</dbReference>
<name>A0ABP1RNT3_9HEXA</name>
<dbReference type="PROSITE" id="PS50158">
    <property type="entry name" value="ZF_CCHC"/>
    <property type="match status" value="1"/>
</dbReference>
<sequence length="291" mass="32891">MEYNGVLLLGATGVGKTSAVKAAISECAKHLDMKITFYNVSLSDLFGTSHGVTEKNLTRLFAAAAACKPFVILLDEADRARKLAAATSDFDEIGIIEDFARNDCAYESMEPCSIFWKTHFQTQNRGYSNNRGRGRGGSFSNNRPYHNGNGNRQQSNHNMQNRNNNNGMQQATQPNQYAQRTNQAQQGHVPGRRFDIGRIQCYNCREMGHFSRDCQVVPQNQPQNQNNNNNPQARQNPQQAAMLMANQNQNQNQNSNHNNAPQNQQANMNDLDQQMNNMNLNYRGRNCRRRT</sequence>
<dbReference type="SUPFAM" id="SSF52540">
    <property type="entry name" value="P-loop containing nucleoside triphosphate hydrolases"/>
    <property type="match status" value="1"/>
</dbReference>
<keyword evidence="1" id="KW-0862">Zinc</keyword>
<feature type="compositionally biased region" description="Low complexity" evidence="2">
    <location>
        <begin position="218"/>
        <end position="236"/>
    </location>
</feature>
<accession>A0ABP1RNT3</accession>
<dbReference type="InterPro" id="IPR003593">
    <property type="entry name" value="AAA+_ATPase"/>
</dbReference>
<dbReference type="Pfam" id="PF00004">
    <property type="entry name" value="AAA"/>
    <property type="match status" value="1"/>
</dbReference>
<dbReference type="InterPro" id="IPR027417">
    <property type="entry name" value="P-loop_NTPase"/>
</dbReference>
<comment type="caution">
    <text evidence="4">The sequence shown here is derived from an EMBL/GenBank/DDBJ whole genome shotgun (WGS) entry which is preliminary data.</text>
</comment>
<evidence type="ECO:0000256" key="1">
    <source>
        <dbReference type="PROSITE-ProRule" id="PRU00047"/>
    </source>
</evidence>
<dbReference type="EMBL" id="CAXLJM020000090">
    <property type="protein sequence ID" value="CAL8131874.1"/>
    <property type="molecule type" value="Genomic_DNA"/>
</dbReference>
<dbReference type="InterPro" id="IPR003959">
    <property type="entry name" value="ATPase_AAA_core"/>
</dbReference>
<feature type="region of interest" description="Disordered" evidence="2">
    <location>
        <begin position="126"/>
        <end position="191"/>
    </location>
</feature>
<keyword evidence="1" id="KW-0863">Zinc-finger</keyword>
<feature type="compositionally biased region" description="Low complexity" evidence="2">
    <location>
        <begin position="151"/>
        <end position="170"/>
    </location>
</feature>
<dbReference type="SUPFAM" id="SSF57756">
    <property type="entry name" value="Retrovirus zinc finger-like domains"/>
    <property type="match status" value="1"/>
</dbReference>
<evidence type="ECO:0000313" key="4">
    <source>
        <dbReference type="EMBL" id="CAL8131874.1"/>
    </source>
</evidence>
<feature type="region of interest" description="Disordered" evidence="2">
    <location>
        <begin position="217"/>
        <end position="236"/>
    </location>
</feature>
<dbReference type="Gene3D" id="3.40.50.300">
    <property type="entry name" value="P-loop containing nucleotide triphosphate hydrolases"/>
    <property type="match status" value="1"/>
</dbReference>
<evidence type="ECO:0000259" key="3">
    <source>
        <dbReference type="PROSITE" id="PS50158"/>
    </source>
</evidence>
<proteinExistence type="predicted"/>
<dbReference type="SMART" id="SM00343">
    <property type="entry name" value="ZnF_C2HC"/>
    <property type="match status" value="1"/>
</dbReference>
<protein>
    <recommendedName>
        <fullName evidence="3">CCHC-type domain-containing protein</fullName>
    </recommendedName>
</protein>
<dbReference type="InterPro" id="IPR001878">
    <property type="entry name" value="Znf_CCHC"/>
</dbReference>
<gene>
    <name evidence="4" type="ORF">ODALV1_LOCUS24367</name>
</gene>
<reference evidence="4 5" key="1">
    <citation type="submission" date="2024-08" db="EMBL/GenBank/DDBJ databases">
        <authorList>
            <person name="Cucini C."/>
            <person name="Frati F."/>
        </authorList>
    </citation>
    <scope>NUCLEOTIDE SEQUENCE [LARGE SCALE GENOMIC DNA]</scope>
</reference>
<evidence type="ECO:0000313" key="5">
    <source>
        <dbReference type="Proteomes" id="UP001642540"/>
    </source>
</evidence>
<organism evidence="4 5">
    <name type="scientific">Orchesella dallaii</name>
    <dbReference type="NCBI Taxonomy" id="48710"/>
    <lineage>
        <taxon>Eukaryota</taxon>
        <taxon>Metazoa</taxon>
        <taxon>Ecdysozoa</taxon>
        <taxon>Arthropoda</taxon>
        <taxon>Hexapoda</taxon>
        <taxon>Collembola</taxon>
        <taxon>Entomobryomorpha</taxon>
        <taxon>Entomobryoidea</taxon>
        <taxon>Orchesellidae</taxon>
        <taxon>Orchesellinae</taxon>
        <taxon>Orchesella</taxon>
    </lineage>
</organism>
<dbReference type="Pfam" id="PF00098">
    <property type="entry name" value="zf-CCHC"/>
    <property type="match status" value="1"/>
</dbReference>
<dbReference type="SMART" id="SM00382">
    <property type="entry name" value="AAA"/>
    <property type="match status" value="1"/>
</dbReference>
<feature type="domain" description="CCHC-type" evidence="3">
    <location>
        <begin position="201"/>
        <end position="214"/>
    </location>
</feature>
<dbReference type="InterPro" id="IPR050168">
    <property type="entry name" value="AAA_ATPase_domain"/>
</dbReference>
<feature type="compositionally biased region" description="Polar residues" evidence="2">
    <location>
        <begin position="171"/>
        <end position="186"/>
    </location>
</feature>